<keyword evidence="6 9" id="KW-0472">Membrane</keyword>
<dbReference type="SUPFAM" id="SSF103473">
    <property type="entry name" value="MFS general substrate transporter"/>
    <property type="match status" value="1"/>
</dbReference>
<dbReference type="GO" id="GO:0005351">
    <property type="term" value="F:carbohydrate:proton symporter activity"/>
    <property type="evidence" value="ECO:0007669"/>
    <property type="project" value="TreeGrafter"/>
</dbReference>
<dbReference type="FunFam" id="1.20.1250.20:FF:000044">
    <property type="entry name" value="Hexose transporter Hxt3p"/>
    <property type="match status" value="1"/>
</dbReference>
<dbReference type="Pfam" id="PF00083">
    <property type="entry name" value="Sugar_tr"/>
    <property type="match status" value="1"/>
</dbReference>
<feature type="transmembrane region" description="Helical" evidence="9">
    <location>
        <begin position="404"/>
        <end position="426"/>
    </location>
</feature>
<dbReference type="NCBIfam" id="TIGR00879">
    <property type="entry name" value="SP"/>
    <property type="match status" value="1"/>
</dbReference>
<dbReference type="EMBL" id="AZHF01000008">
    <property type="protein sequence ID" value="OAA72000.1"/>
    <property type="molecule type" value="Genomic_DNA"/>
</dbReference>
<dbReference type="InterPro" id="IPR050360">
    <property type="entry name" value="MFS_Sugar_Transporters"/>
</dbReference>
<comment type="similarity">
    <text evidence="2 7">Belongs to the major facilitator superfamily. Sugar transporter (TC 2.A.1.1) family.</text>
</comment>
<evidence type="ECO:0000313" key="12">
    <source>
        <dbReference type="Proteomes" id="UP000076881"/>
    </source>
</evidence>
<gene>
    <name evidence="11" type="ORF">LEL_09235</name>
</gene>
<keyword evidence="3 7" id="KW-0813">Transport</keyword>
<dbReference type="InterPro" id="IPR005828">
    <property type="entry name" value="MFS_sugar_transport-like"/>
</dbReference>
<evidence type="ECO:0000256" key="6">
    <source>
        <dbReference type="ARBA" id="ARBA00023136"/>
    </source>
</evidence>
<dbReference type="InterPro" id="IPR003663">
    <property type="entry name" value="Sugar/inositol_transpt"/>
</dbReference>
<evidence type="ECO:0000256" key="9">
    <source>
        <dbReference type="SAM" id="Phobius"/>
    </source>
</evidence>
<feature type="transmembrane region" description="Helical" evidence="9">
    <location>
        <begin position="337"/>
        <end position="359"/>
    </location>
</feature>
<dbReference type="Proteomes" id="UP000076881">
    <property type="component" value="Unassembled WGS sequence"/>
</dbReference>
<dbReference type="InterPro" id="IPR036259">
    <property type="entry name" value="MFS_trans_sf"/>
</dbReference>
<evidence type="ECO:0000256" key="2">
    <source>
        <dbReference type="ARBA" id="ARBA00010992"/>
    </source>
</evidence>
<feature type="transmembrane region" description="Helical" evidence="9">
    <location>
        <begin position="143"/>
        <end position="164"/>
    </location>
</feature>
<evidence type="ECO:0000259" key="10">
    <source>
        <dbReference type="PROSITE" id="PS50850"/>
    </source>
</evidence>
<dbReference type="STRING" id="1081108.A0A168CZX3"/>
<dbReference type="PANTHER" id="PTHR48022">
    <property type="entry name" value="PLASTIDIC GLUCOSE TRANSPORTER 4"/>
    <property type="match status" value="1"/>
</dbReference>
<feature type="transmembrane region" description="Helical" evidence="9">
    <location>
        <begin position="438"/>
        <end position="461"/>
    </location>
</feature>
<keyword evidence="5 9" id="KW-1133">Transmembrane helix</keyword>
<protein>
    <submittedName>
        <fullName evidence="11">General substrate transporter</fullName>
    </submittedName>
</protein>
<feature type="transmembrane region" description="Helical" evidence="9">
    <location>
        <begin position="88"/>
        <end position="108"/>
    </location>
</feature>
<dbReference type="Gene3D" id="1.20.1250.20">
    <property type="entry name" value="MFS general substrate transporter like domains"/>
    <property type="match status" value="1"/>
</dbReference>
<evidence type="ECO:0000256" key="7">
    <source>
        <dbReference type="RuleBase" id="RU003346"/>
    </source>
</evidence>
<reference evidence="11 12" key="1">
    <citation type="journal article" date="2016" name="Genome Biol. Evol.">
        <title>Divergent and convergent evolution of fungal pathogenicity.</title>
        <authorList>
            <person name="Shang Y."/>
            <person name="Xiao G."/>
            <person name="Zheng P."/>
            <person name="Cen K."/>
            <person name="Zhan S."/>
            <person name="Wang C."/>
        </authorList>
    </citation>
    <scope>NUCLEOTIDE SEQUENCE [LARGE SCALE GENOMIC DNA]</scope>
    <source>
        <strain evidence="11 12">RCEF 1005</strain>
    </source>
</reference>
<evidence type="ECO:0000256" key="8">
    <source>
        <dbReference type="SAM" id="MobiDB-lite"/>
    </source>
</evidence>
<keyword evidence="12" id="KW-1185">Reference proteome</keyword>
<dbReference type="PROSITE" id="PS00216">
    <property type="entry name" value="SUGAR_TRANSPORT_1"/>
    <property type="match status" value="1"/>
</dbReference>
<feature type="domain" description="Major facilitator superfamily (MFS) profile" evidence="10">
    <location>
        <begin position="44"/>
        <end position="492"/>
    </location>
</feature>
<feature type="region of interest" description="Disordered" evidence="8">
    <location>
        <begin position="1"/>
        <end position="20"/>
    </location>
</feature>
<comment type="subcellular location">
    <subcellularLocation>
        <location evidence="1">Membrane</location>
        <topology evidence="1">Multi-pass membrane protein</topology>
    </subcellularLocation>
</comment>
<sequence length="538" mass="59199">MGAFTKRKLSNAQLPEDERPQVELANQQSNVPDEQKVTALAVTAGFTASLGGLIFGYVSGEISGFFPMTDYSRRFGQRNDNGQYEFSAARQGTIVGLVSIGALIGALIAGKMADMLGRRLAISISAFFTCIGTVIEISSSTHWVQFAIGRLVTGLSIGSLSVVVPMYQSECSPAPIRGIIVSSYQLFITFGIWLAEMVNFGTSRIHTSSASWRIPNGLSFAWALLLGTLILFFPESPRYAYGHGRTEEARTTIAKLAGLPEHSATVDHQINDIQNKINEESELSKQFSFSEVFTGPRMFYRTMLGIVLGCGQQLVGVNYFFYFGTTVFKSTGIENSYITQLILGSVNVVATIVSLWVVGKWGRRPILMIGAAWMMMCFLIYAFVGHFAIDQANPLNTPAAGRVLITFSCLSIVAFAISWGPLVWAVNSELYPLRYRSVCMGLATASNWFWNFMLSFFTRFITDEIDYLYGLVFAGCCGALVVIVFFFVIESKDRTLEEVDLMYIQHVNPITSAKWDGNSYRKEGGRSTGVDVSSSAEA</sequence>
<evidence type="ECO:0000256" key="4">
    <source>
        <dbReference type="ARBA" id="ARBA00022692"/>
    </source>
</evidence>
<dbReference type="CDD" id="cd17356">
    <property type="entry name" value="MFS_HXT"/>
    <property type="match status" value="1"/>
</dbReference>
<dbReference type="PROSITE" id="PS00217">
    <property type="entry name" value="SUGAR_TRANSPORT_2"/>
    <property type="match status" value="1"/>
</dbReference>
<proteinExistence type="inferred from homology"/>
<feature type="transmembrane region" description="Helical" evidence="9">
    <location>
        <begin position="37"/>
        <end position="58"/>
    </location>
</feature>
<feature type="transmembrane region" description="Helical" evidence="9">
    <location>
        <begin position="176"/>
        <end position="194"/>
    </location>
</feature>
<dbReference type="GO" id="GO:0016020">
    <property type="term" value="C:membrane"/>
    <property type="evidence" value="ECO:0007669"/>
    <property type="project" value="UniProtKB-SubCell"/>
</dbReference>
<organism evidence="11 12">
    <name type="scientific">Akanthomyces lecanii RCEF 1005</name>
    <dbReference type="NCBI Taxonomy" id="1081108"/>
    <lineage>
        <taxon>Eukaryota</taxon>
        <taxon>Fungi</taxon>
        <taxon>Dikarya</taxon>
        <taxon>Ascomycota</taxon>
        <taxon>Pezizomycotina</taxon>
        <taxon>Sordariomycetes</taxon>
        <taxon>Hypocreomycetidae</taxon>
        <taxon>Hypocreales</taxon>
        <taxon>Cordycipitaceae</taxon>
        <taxon>Akanthomyces</taxon>
        <taxon>Cordyceps confragosa</taxon>
    </lineage>
</organism>
<name>A0A168CZX3_CORDF</name>
<feature type="transmembrane region" description="Helical" evidence="9">
    <location>
        <begin position="467"/>
        <end position="489"/>
    </location>
</feature>
<feature type="transmembrane region" description="Helical" evidence="9">
    <location>
        <begin position="303"/>
        <end position="325"/>
    </location>
</feature>
<feature type="transmembrane region" description="Helical" evidence="9">
    <location>
        <begin position="120"/>
        <end position="137"/>
    </location>
</feature>
<dbReference type="PRINTS" id="PR00171">
    <property type="entry name" value="SUGRTRNSPORT"/>
</dbReference>
<dbReference type="PROSITE" id="PS50850">
    <property type="entry name" value="MFS"/>
    <property type="match status" value="1"/>
</dbReference>
<comment type="caution">
    <text evidence="11">The sequence shown here is derived from an EMBL/GenBank/DDBJ whole genome shotgun (WGS) entry which is preliminary data.</text>
</comment>
<dbReference type="InterPro" id="IPR020846">
    <property type="entry name" value="MFS_dom"/>
</dbReference>
<dbReference type="OrthoDB" id="5141738at2759"/>
<accession>A0A168CZX3</accession>
<evidence type="ECO:0000313" key="11">
    <source>
        <dbReference type="EMBL" id="OAA72000.1"/>
    </source>
</evidence>
<evidence type="ECO:0000256" key="5">
    <source>
        <dbReference type="ARBA" id="ARBA00022989"/>
    </source>
</evidence>
<keyword evidence="4 9" id="KW-0812">Transmembrane</keyword>
<dbReference type="AlphaFoldDB" id="A0A168CZX3"/>
<dbReference type="PANTHER" id="PTHR48022:SF92">
    <property type="entry name" value="LOW AFFINITY GLUCOSE TRANSPORTER MSTE"/>
    <property type="match status" value="1"/>
</dbReference>
<evidence type="ECO:0000256" key="1">
    <source>
        <dbReference type="ARBA" id="ARBA00004141"/>
    </source>
</evidence>
<feature type="transmembrane region" description="Helical" evidence="9">
    <location>
        <begin position="366"/>
        <end position="384"/>
    </location>
</feature>
<evidence type="ECO:0000256" key="3">
    <source>
        <dbReference type="ARBA" id="ARBA00022448"/>
    </source>
</evidence>
<dbReference type="InterPro" id="IPR005829">
    <property type="entry name" value="Sugar_transporter_CS"/>
</dbReference>
<feature type="transmembrane region" description="Helical" evidence="9">
    <location>
        <begin position="214"/>
        <end position="233"/>
    </location>
</feature>